<organism evidence="4 6">
    <name type="scientific">Anaerococcus octavius</name>
    <dbReference type="NCBI Taxonomy" id="54007"/>
    <lineage>
        <taxon>Bacteria</taxon>
        <taxon>Bacillati</taxon>
        <taxon>Bacillota</taxon>
        <taxon>Tissierellia</taxon>
        <taxon>Tissierellales</taxon>
        <taxon>Peptoniphilaceae</taxon>
        <taxon>Anaerococcus</taxon>
    </lineage>
</organism>
<dbReference type="RefSeq" id="WP_101540731.1">
    <property type="nucleotide sequence ID" value="NZ_CALTZC010000001.1"/>
</dbReference>
<dbReference type="EMBL" id="PKGS01000006">
    <property type="protein sequence ID" value="PKZ15713.1"/>
    <property type="molecule type" value="Genomic_DNA"/>
</dbReference>
<evidence type="ECO:0000313" key="5">
    <source>
        <dbReference type="EMBL" id="SUU93466.1"/>
    </source>
</evidence>
<dbReference type="InterPro" id="IPR003439">
    <property type="entry name" value="ABC_transporter-like_ATP-bd"/>
</dbReference>
<gene>
    <name evidence="5" type="primary">ecsA_3</name>
    <name evidence="4" type="ORF">CYJ34_07885</name>
    <name evidence="5" type="ORF">NCTC9810_01826</name>
</gene>
<dbReference type="EMBL" id="UFTA01000002">
    <property type="protein sequence ID" value="SUU93466.1"/>
    <property type="molecule type" value="Genomic_DNA"/>
</dbReference>
<dbReference type="GO" id="GO:0005524">
    <property type="term" value="F:ATP binding"/>
    <property type="evidence" value="ECO:0007669"/>
    <property type="project" value="UniProtKB-KW"/>
</dbReference>
<name>A0A2I1M6E9_9FIRM</name>
<keyword evidence="2 4" id="KW-0067">ATP-binding</keyword>
<keyword evidence="6" id="KW-1185">Reference proteome</keyword>
<dbReference type="InterPro" id="IPR003593">
    <property type="entry name" value="AAA+_ATPase"/>
</dbReference>
<sequence length="227" mass="25507">MIEIKNLTKVYGGKAALDNVNLTLEDGQIIGLVGENGSGKTTLLRILAGLERDYMGSVKINGSKPGGRTNTIVSYQPDHLPLDKKTKIDEVVSIYEKFYDDFDSNKFYELIKGFDISSELKLGECSKGMREKIQIALTLSRQAKIYLLDEPISGVDPKSRKMVINTIIENFDYNGILLISTHLIAEIEKILDRAVFVKNGQIIINETVDDIRLKHQMGVEDYFTEVM</sequence>
<dbReference type="InterPro" id="IPR027417">
    <property type="entry name" value="P-loop_NTPase"/>
</dbReference>
<dbReference type="OrthoDB" id="9804819at2"/>
<evidence type="ECO:0000256" key="1">
    <source>
        <dbReference type="ARBA" id="ARBA00022741"/>
    </source>
</evidence>
<dbReference type="GO" id="GO:0016887">
    <property type="term" value="F:ATP hydrolysis activity"/>
    <property type="evidence" value="ECO:0007669"/>
    <property type="project" value="InterPro"/>
</dbReference>
<dbReference type="Pfam" id="PF00005">
    <property type="entry name" value="ABC_tran"/>
    <property type="match status" value="1"/>
</dbReference>
<evidence type="ECO:0000313" key="4">
    <source>
        <dbReference type="EMBL" id="PKZ15713.1"/>
    </source>
</evidence>
<dbReference type="AlphaFoldDB" id="A0A2I1M6E9"/>
<reference evidence="5 7" key="2">
    <citation type="submission" date="2018-06" db="EMBL/GenBank/DDBJ databases">
        <authorList>
            <consortium name="Pathogen Informatics"/>
            <person name="Doyle S."/>
        </authorList>
    </citation>
    <scope>NUCLEOTIDE SEQUENCE [LARGE SCALE GENOMIC DNA]</scope>
    <source>
        <strain evidence="5 7">NCTC9810</strain>
    </source>
</reference>
<proteinExistence type="predicted"/>
<feature type="domain" description="ABC transporter" evidence="3">
    <location>
        <begin position="2"/>
        <end position="224"/>
    </location>
</feature>
<keyword evidence="1" id="KW-0547">Nucleotide-binding</keyword>
<dbReference type="PANTHER" id="PTHR43158:SF1">
    <property type="entry name" value="ABC TRANSPORTER, ATP-BINDING PROTEIN"/>
    <property type="match status" value="1"/>
</dbReference>
<dbReference type="Proteomes" id="UP000234335">
    <property type="component" value="Unassembled WGS sequence"/>
</dbReference>
<dbReference type="Proteomes" id="UP000255124">
    <property type="component" value="Unassembled WGS sequence"/>
</dbReference>
<dbReference type="PROSITE" id="PS50893">
    <property type="entry name" value="ABC_TRANSPORTER_2"/>
    <property type="match status" value="1"/>
</dbReference>
<evidence type="ECO:0000259" key="3">
    <source>
        <dbReference type="PROSITE" id="PS50893"/>
    </source>
</evidence>
<protein>
    <submittedName>
        <fullName evidence="4">ABC transporter ATP-binding protein</fullName>
    </submittedName>
    <submittedName>
        <fullName evidence="5">ABC-type transporter ATP-binding protein EcsA</fullName>
    </submittedName>
</protein>
<evidence type="ECO:0000256" key="2">
    <source>
        <dbReference type="ARBA" id="ARBA00022840"/>
    </source>
</evidence>
<dbReference type="PANTHER" id="PTHR43158">
    <property type="entry name" value="SKFA PEPTIDE EXPORT ATP-BINDING PROTEIN SKFE"/>
    <property type="match status" value="1"/>
</dbReference>
<dbReference type="Gene3D" id="3.40.50.300">
    <property type="entry name" value="P-loop containing nucleotide triphosphate hydrolases"/>
    <property type="match status" value="1"/>
</dbReference>
<accession>A0A2I1M6E9</accession>
<dbReference type="SUPFAM" id="SSF52540">
    <property type="entry name" value="P-loop containing nucleoside triphosphate hydrolases"/>
    <property type="match status" value="1"/>
</dbReference>
<evidence type="ECO:0000313" key="6">
    <source>
        <dbReference type="Proteomes" id="UP000234335"/>
    </source>
</evidence>
<dbReference type="CDD" id="cd03230">
    <property type="entry name" value="ABC_DR_subfamily_A"/>
    <property type="match status" value="1"/>
</dbReference>
<reference evidence="4 6" key="1">
    <citation type="submission" date="2017-12" db="EMBL/GenBank/DDBJ databases">
        <title>Phylogenetic diversity of female urinary microbiome.</title>
        <authorList>
            <person name="Thomas-White K."/>
            <person name="Wolfe A.J."/>
        </authorList>
    </citation>
    <scope>NUCLEOTIDE SEQUENCE [LARGE SCALE GENOMIC DNA]</scope>
    <source>
        <strain evidence="4 6">UMB0119</strain>
    </source>
</reference>
<evidence type="ECO:0000313" key="7">
    <source>
        <dbReference type="Proteomes" id="UP000255124"/>
    </source>
</evidence>
<dbReference type="SMART" id="SM00382">
    <property type="entry name" value="AAA"/>
    <property type="match status" value="1"/>
</dbReference>